<dbReference type="eggNOG" id="ENOG5030FQG">
    <property type="taxonomic scope" value="Bacteria"/>
</dbReference>
<dbReference type="Pfam" id="PF13786">
    <property type="entry name" value="DUF4179"/>
    <property type="match status" value="1"/>
</dbReference>
<feature type="domain" description="DUF5643" evidence="3">
    <location>
        <begin position="220"/>
        <end position="327"/>
    </location>
</feature>
<evidence type="ECO:0000256" key="1">
    <source>
        <dbReference type="SAM" id="Phobius"/>
    </source>
</evidence>
<organism evidence="4 5">
    <name type="scientific">Clostridium cellulovorans (strain ATCC 35296 / DSM 3052 / OCM 3 / 743B)</name>
    <dbReference type="NCBI Taxonomy" id="573061"/>
    <lineage>
        <taxon>Bacteria</taxon>
        <taxon>Bacillati</taxon>
        <taxon>Bacillota</taxon>
        <taxon>Clostridia</taxon>
        <taxon>Eubacteriales</taxon>
        <taxon>Clostridiaceae</taxon>
        <taxon>Clostridium</taxon>
    </lineage>
</organism>
<evidence type="ECO:0000259" key="3">
    <source>
        <dbReference type="Pfam" id="PF18705"/>
    </source>
</evidence>
<name>D9STA2_CLOC7</name>
<dbReference type="KEGG" id="ccb:Clocel_0951"/>
<evidence type="ECO:0000259" key="2">
    <source>
        <dbReference type="Pfam" id="PF13786"/>
    </source>
</evidence>
<dbReference type="OrthoDB" id="1748051at2"/>
<dbReference type="AlphaFoldDB" id="D9STA2"/>
<evidence type="ECO:0000313" key="4">
    <source>
        <dbReference type="EMBL" id="ADL50718.1"/>
    </source>
</evidence>
<keyword evidence="5" id="KW-1185">Reference proteome</keyword>
<feature type="transmembrane region" description="Helical" evidence="1">
    <location>
        <begin position="40"/>
        <end position="59"/>
    </location>
</feature>
<dbReference type="HOGENOM" id="CLU_557483_0_0_9"/>
<dbReference type="STRING" id="573061.Clocel_0951"/>
<proteinExistence type="predicted"/>
<keyword evidence="1" id="KW-0472">Membrane</keyword>
<dbReference type="Gene3D" id="2.60.40.1630">
    <property type="entry name" value="bacillus anthracis domain"/>
    <property type="match status" value="1"/>
</dbReference>
<gene>
    <name evidence="4" type="ordered locus">Clocel_0951</name>
</gene>
<evidence type="ECO:0000313" key="5">
    <source>
        <dbReference type="Proteomes" id="UP000002730"/>
    </source>
</evidence>
<keyword evidence="1" id="KW-1133">Transmembrane helix</keyword>
<dbReference type="Proteomes" id="UP000002730">
    <property type="component" value="Chromosome"/>
</dbReference>
<protein>
    <recommendedName>
        <fullName evidence="6">DUF4179 domain-containing protein</fullName>
    </recommendedName>
</protein>
<dbReference type="InterPro" id="IPR040680">
    <property type="entry name" value="DUF5643"/>
</dbReference>
<dbReference type="EMBL" id="CP002160">
    <property type="protein sequence ID" value="ADL50718.1"/>
    <property type="molecule type" value="Genomic_DNA"/>
</dbReference>
<accession>D9STA2</accession>
<sequence>MDNLDNLKNDIKIPSTIDLAVKKGIERGKKDKRKKKLQSTYKKVAAVIAILVVTTSFVVTHPNIAMAIPGVKSIFKLIGYSYRGENFEKLQEFSNSINQTVENNGIKVTIDEVTINDNILAITSTVEGNNIKNDDKFGKSLIEEVRYHQLISLNGKHLSHMVENKKIDDNTLVTMTYANISDIDLEEVVDVDIDIKSIGEVYGSWNFKFQVSKANKETNSKVINVDKTIKIPKSTLKFDNVVISSLGSTINYSGTYDADSVIFRNSIRDFVVMDDKGKILQIMSPGASFFPEKYQGKIEILNDLTNVKSLTVIPIFKYWGLKRMYIDDFIYDVLQTTVNNNFDTPQELITEDGKAISEEKTSENSLNKKFCMFNIDKARAFSSIEGLINQSIKVGNSNTATIRNIEISEKETKVTFKIDGNGAYPYRQISDMVIIDETYNKIINTKYEEKVVFENLDEGIVSMKLPPIDKTKKYKIALPIIEEPEIDEQYKANIDLTCCASR</sequence>
<dbReference type="Pfam" id="PF18705">
    <property type="entry name" value="DUF5643"/>
    <property type="match status" value="1"/>
</dbReference>
<feature type="domain" description="DUF4179" evidence="2">
    <location>
        <begin position="39"/>
        <end position="127"/>
    </location>
</feature>
<dbReference type="InterPro" id="IPR025436">
    <property type="entry name" value="DUF4179"/>
</dbReference>
<evidence type="ECO:0008006" key="6">
    <source>
        <dbReference type="Google" id="ProtNLM"/>
    </source>
</evidence>
<reference evidence="4 5" key="1">
    <citation type="submission" date="2010-08" db="EMBL/GenBank/DDBJ databases">
        <title>Complete sequence of Clostridium cellulovorans 743B.</title>
        <authorList>
            <consortium name="US DOE Joint Genome Institute"/>
            <person name="Lucas S."/>
            <person name="Copeland A."/>
            <person name="Lapidus A."/>
            <person name="Cheng J.-F."/>
            <person name="Bruce D."/>
            <person name="Goodwin L."/>
            <person name="Pitluck S."/>
            <person name="Chertkov O."/>
            <person name="Detter J.C."/>
            <person name="Han C."/>
            <person name="Tapia R."/>
            <person name="Land M."/>
            <person name="Hauser L."/>
            <person name="Chang Y.-J."/>
            <person name="Jeffries C."/>
            <person name="Kyrpides N."/>
            <person name="Ivanova N."/>
            <person name="Mikhailova N."/>
            <person name="Hemme C.L."/>
            <person name="Woyke T."/>
        </authorList>
    </citation>
    <scope>NUCLEOTIDE SEQUENCE [LARGE SCALE GENOMIC DNA]</scope>
    <source>
        <strain evidence="5">ATCC 35296 / DSM 3052 / OCM 3 / 743B</strain>
    </source>
</reference>
<dbReference type="RefSeq" id="WP_013291630.1">
    <property type="nucleotide sequence ID" value="NC_014393.1"/>
</dbReference>
<keyword evidence="1" id="KW-0812">Transmembrane</keyword>